<evidence type="ECO:0000313" key="2">
    <source>
        <dbReference type="EMBL" id="KAJ7031907.1"/>
    </source>
</evidence>
<keyword evidence="3" id="KW-1185">Reference proteome</keyword>
<protein>
    <submittedName>
        <fullName evidence="2">Uncharacterized protein</fullName>
    </submittedName>
</protein>
<dbReference type="Proteomes" id="UP001218188">
    <property type="component" value="Unassembled WGS sequence"/>
</dbReference>
<feature type="region of interest" description="Disordered" evidence="1">
    <location>
        <begin position="121"/>
        <end position="165"/>
    </location>
</feature>
<dbReference type="AlphaFoldDB" id="A0AAD6SR77"/>
<feature type="compositionally biased region" description="Gly residues" evidence="1">
    <location>
        <begin position="1"/>
        <end position="16"/>
    </location>
</feature>
<proteinExistence type="predicted"/>
<evidence type="ECO:0000256" key="1">
    <source>
        <dbReference type="SAM" id="MobiDB-lite"/>
    </source>
</evidence>
<name>A0AAD6SR77_9AGAR</name>
<gene>
    <name evidence="2" type="ORF">C8F04DRAFT_959762</name>
</gene>
<dbReference type="EMBL" id="JARJCM010000078">
    <property type="protein sequence ID" value="KAJ7031907.1"/>
    <property type="molecule type" value="Genomic_DNA"/>
</dbReference>
<sequence>MGSVGVGAGAGGGGGGGRHHAPAGMQPGMNDGMVPQQHAGVGAGAAPIPTSNNLGPSQNHSSGGGTLTGKIERKVGAVLGSSSLQAKGLQKEQEAQGFKVQSQELAQAEELEREAGLRRERAVAHGAHPDNRHVGGLGEPAGGGLGGGLSGAPGGGATRQGPGAY</sequence>
<feature type="compositionally biased region" description="Basic and acidic residues" evidence="1">
    <location>
        <begin position="121"/>
        <end position="133"/>
    </location>
</feature>
<feature type="compositionally biased region" description="Gly residues" evidence="1">
    <location>
        <begin position="135"/>
        <end position="165"/>
    </location>
</feature>
<reference evidence="2" key="1">
    <citation type="submission" date="2023-03" db="EMBL/GenBank/DDBJ databases">
        <title>Massive genome expansion in bonnet fungi (Mycena s.s.) driven by repeated elements and novel gene families across ecological guilds.</title>
        <authorList>
            <consortium name="Lawrence Berkeley National Laboratory"/>
            <person name="Harder C.B."/>
            <person name="Miyauchi S."/>
            <person name="Viragh M."/>
            <person name="Kuo A."/>
            <person name="Thoen E."/>
            <person name="Andreopoulos B."/>
            <person name="Lu D."/>
            <person name="Skrede I."/>
            <person name="Drula E."/>
            <person name="Henrissat B."/>
            <person name="Morin E."/>
            <person name="Kohler A."/>
            <person name="Barry K."/>
            <person name="LaButti K."/>
            <person name="Morin E."/>
            <person name="Salamov A."/>
            <person name="Lipzen A."/>
            <person name="Mereny Z."/>
            <person name="Hegedus B."/>
            <person name="Baldrian P."/>
            <person name="Stursova M."/>
            <person name="Weitz H."/>
            <person name="Taylor A."/>
            <person name="Grigoriev I.V."/>
            <person name="Nagy L.G."/>
            <person name="Martin F."/>
            <person name="Kauserud H."/>
        </authorList>
    </citation>
    <scope>NUCLEOTIDE SEQUENCE</scope>
    <source>
        <strain evidence="2">CBHHK200</strain>
    </source>
</reference>
<feature type="region of interest" description="Disordered" evidence="1">
    <location>
        <begin position="1"/>
        <end position="69"/>
    </location>
</feature>
<feature type="compositionally biased region" description="Polar residues" evidence="1">
    <location>
        <begin position="49"/>
        <end position="61"/>
    </location>
</feature>
<organism evidence="2 3">
    <name type="scientific">Mycena alexandri</name>
    <dbReference type="NCBI Taxonomy" id="1745969"/>
    <lineage>
        <taxon>Eukaryota</taxon>
        <taxon>Fungi</taxon>
        <taxon>Dikarya</taxon>
        <taxon>Basidiomycota</taxon>
        <taxon>Agaricomycotina</taxon>
        <taxon>Agaricomycetes</taxon>
        <taxon>Agaricomycetidae</taxon>
        <taxon>Agaricales</taxon>
        <taxon>Marasmiineae</taxon>
        <taxon>Mycenaceae</taxon>
        <taxon>Mycena</taxon>
    </lineage>
</organism>
<evidence type="ECO:0000313" key="3">
    <source>
        <dbReference type="Proteomes" id="UP001218188"/>
    </source>
</evidence>
<comment type="caution">
    <text evidence="2">The sequence shown here is derived from an EMBL/GenBank/DDBJ whole genome shotgun (WGS) entry which is preliminary data.</text>
</comment>
<accession>A0AAD6SR77</accession>